<dbReference type="InterPro" id="IPR006551">
    <property type="entry name" value="Polynucleotide_phosphatase"/>
</dbReference>
<protein>
    <submittedName>
        <fullName evidence="1">Uncharacterized protein</fullName>
    </submittedName>
</protein>
<keyword evidence="2" id="KW-1185">Reference proteome</keyword>
<dbReference type="InterPro" id="IPR006549">
    <property type="entry name" value="HAD-SF_hydro_IIIA"/>
</dbReference>
<evidence type="ECO:0000313" key="2">
    <source>
        <dbReference type="Proteomes" id="UP000631114"/>
    </source>
</evidence>
<evidence type="ECO:0000313" key="1">
    <source>
        <dbReference type="EMBL" id="KAF9618460.1"/>
    </source>
</evidence>
<organism evidence="1 2">
    <name type="scientific">Coptis chinensis</name>
    <dbReference type="NCBI Taxonomy" id="261450"/>
    <lineage>
        <taxon>Eukaryota</taxon>
        <taxon>Viridiplantae</taxon>
        <taxon>Streptophyta</taxon>
        <taxon>Embryophyta</taxon>
        <taxon>Tracheophyta</taxon>
        <taxon>Spermatophyta</taxon>
        <taxon>Magnoliopsida</taxon>
        <taxon>Ranunculales</taxon>
        <taxon>Ranunculaceae</taxon>
        <taxon>Coptidoideae</taxon>
        <taxon>Coptis</taxon>
    </lineage>
</organism>
<dbReference type="SUPFAM" id="SSF56784">
    <property type="entry name" value="HAD-like"/>
    <property type="match status" value="1"/>
</dbReference>
<dbReference type="PANTHER" id="PTHR12083">
    <property type="entry name" value="BIFUNCTIONAL POLYNUCLEOTIDE PHOSPHATASE/KINASE"/>
    <property type="match status" value="1"/>
</dbReference>
<sequence>MKTNVKIVGENAWSLMYDCMKSLHEDGYKVVIFTNESNIDRWKNKRKVVIDSKVGRLNNFIKRVGVPVQVFIACGYGGEDRRPKTGMWRLMEKHLNSGNEIDMDESFYVEGAGRVGDHSDADIKFAEAIGLKFYVPEDYFEV</sequence>
<dbReference type="GO" id="GO:0006281">
    <property type="term" value="P:DNA repair"/>
    <property type="evidence" value="ECO:0007669"/>
    <property type="project" value="TreeGrafter"/>
</dbReference>
<dbReference type="OrthoDB" id="19045at2759"/>
<dbReference type="InterPro" id="IPR013954">
    <property type="entry name" value="PNK3P"/>
</dbReference>
<name>A0A835M456_9MAGN</name>
<dbReference type="GO" id="GO:0003690">
    <property type="term" value="F:double-stranded DNA binding"/>
    <property type="evidence" value="ECO:0007669"/>
    <property type="project" value="TreeGrafter"/>
</dbReference>
<gene>
    <name evidence="1" type="ORF">IFM89_001183</name>
</gene>
<dbReference type="AlphaFoldDB" id="A0A835M456"/>
<dbReference type="EMBL" id="JADFTS010000002">
    <property type="protein sequence ID" value="KAF9618460.1"/>
    <property type="molecule type" value="Genomic_DNA"/>
</dbReference>
<dbReference type="InterPro" id="IPR023214">
    <property type="entry name" value="HAD_sf"/>
</dbReference>
<dbReference type="NCBIfam" id="TIGR01662">
    <property type="entry name" value="HAD-SF-IIIA"/>
    <property type="match status" value="1"/>
</dbReference>
<reference evidence="1 2" key="1">
    <citation type="submission" date="2020-10" db="EMBL/GenBank/DDBJ databases">
        <title>The Coptis chinensis genome and diversification of protoberbering-type alkaloids.</title>
        <authorList>
            <person name="Wang B."/>
            <person name="Shu S."/>
            <person name="Song C."/>
            <person name="Liu Y."/>
        </authorList>
    </citation>
    <scope>NUCLEOTIDE SEQUENCE [LARGE SCALE GENOMIC DNA]</scope>
    <source>
        <strain evidence="1">HL-2020</strain>
        <tissue evidence="1">Leaf</tissue>
    </source>
</reference>
<dbReference type="Pfam" id="PF08645">
    <property type="entry name" value="PNK3P"/>
    <property type="match status" value="1"/>
</dbReference>
<dbReference type="Gene3D" id="3.40.50.1000">
    <property type="entry name" value="HAD superfamily/HAD-like"/>
    <property type="match status" value="1"/>
</dbReference>
<dbReference type="NCBIfam" id="TIGR01664">
    <property type="entry name" value="DNA-3'-Pase"/>
    <property type="match status" value="1"/>
</dbReference>
<dbReference type="InterPro" id="IPR036412">
    <property type="entry name" value="HAD-like_sf"/>
</dbReference>
<dbReference type="GO" id="GO:0046403">
    <property type="term" value="F:polynucleotide 3'-phosphatase activity"/>
    <property type="evidence" value="ECO:0007669"/>
    <property type="project" value="TreeGrafter"/>
</dbReference>
<accession>A0A835M456</accession>
<dbReference type="GO" id="GO:0046404">
    <property type="term" value="F:ATP-dependent polydeoxyribonucleotide 5'-hydroxyl-kinase activity"/>
    <property type="evidence" value="ECO:0007669"/>
    <property type="project" value="TreeGrafter"/>
</dbReference>
<dbReference type="Proteomes" id="UP000631114">
    <property type="component" value="Unassembled WGS sequence"/>
</dbReference>
<comment type="caution">
    <text evidence="1">The sequence shown here is derived from an EMBL/GenBank/DDBJ whole genome shotgun (WGS) entry which is preliminary data.</text>
</comment>
<dbReference type="PANTHER" id="PTHR12083:SF9">
    <property type="entry name" value="BIFUNCTIONAL POLYNUCLEOTIDE PHOSPHATASE_KINASE"/>
    <property type="match status" value="1"/>
</dbReference>
<proteinExistence type="predicted"/>